<dbReference type="EMBL" id="CAJVQB010030145">
    <property type="protein sequence ID" value="CAG8815155.1"/>
    <property type="molecule type" value="Genomic_DNA"/>
</dbReference>
<feature type="non-terminal residue" evidence="1">
    <location>
        <position position="1"/>
    </location>
</feature>
<evidence type="ECO:0000313" key="2">
    <source>
        <dbReference type="Proteomes" id="UP000789901"/>
    </source>
</evidence>
<evidence type="ECO:0000313" key="1">
    <source>
        <dbReference type="EMBL" id="CAG8815155.1"/>
    </source>
</evidence>
<organism evidence="1 2">
    <name type="scientific">Gigaspora margarita</name>
    <dbReference type="NCBI Taxonomy" id="4874"/>
    <lineage>
        <taxon>Eukaryota</taxon>
        <taxon>Fungi</taxon>
        <taxon>Fungi incertae sedis</taxon>
        <taxon>Mucoromycota</taxon>
        <taxon>Glomeromycotina</taxon>
        <taxon>Glomeromycetes</taxon>
        <taxon>Diversisporales</taxon>
        <taxon>Gigasporaceae</taxon>
        <taxon>Gigaspora</taxon>
    </lineage>
</organism>
<accession>A0ABN7W464</accession>
<reference evidence="1 2" key="1">
    <citation type="submission" date="2021-06" db="EMBL/GenBank/DDBJ databases">
        <authorList>
            <person name="Kallberg Y."/>
            <person name="Tangrot J."/>
            <person name="Rosling A."/>
        </authorList>
    </citation>
    <scope>NUCLEOTIDE SEQUENCE [LARGE SCALE GENOMIC DNA]</scope>
    <source>
        <strain evidence="1 2">120-4 pot B 10/14</strain>
    </source>
</reference>
<dbReference type="Proteomes" id="UP000789901">
    <property type="component" value="Unassembled WGS sequence"/>
</dbReference>
<protein>
    <submittedName>
        <fullName evidence="1">22609_t:CDS:1</fullName>
    </submittedName>
</protein>
<sequence length="130" mass="15353">ENIRKEIELYRDHLNKKLIKKVKQSNNICQTKFTIINDCLSMIVFGKPEITDQNKDFWSLTENLLFITSYFCYYPDNYSAEIVIELHNKLKTMPNSLRKDEELHLPGLQDPILEKYVDYAECTAKSKCIL</sequence>
<comment type="caution">
    <text evidence="1">The sequence shown here is derived from an EMBL/GenBank/DDBJ whole genome shotgun (WGS) entry which is preliminary data.</text>
</comment>
<keyword evidence="2" id="KW-1185">Reference proteome</keyword>
<proteinExistence type="predicted"/>
<name>A0ABN7W464_GIGMA</name>
<gene>
    <name evidence="1" type="ORF">GMARGA_LOCUS26221</name>
</gene>